<dbReference type="Proteomes" id="UP000194286">
    <property type="component" value="Unassembled WGS sequence"/>
</dbReference>
<protein>
    <submittedName>
        <fullName evidence="2 3">Damage-inducible protein J</fullName>
    </submittedName>
    <submittedName>
        <fullName evidence="5">Type II toxin-antitoxin system RelB/DinJ family antitoxin</fullName>
    </submittedName>
</protein>
<reference evidence="8" key="2">
    <citation type="submission" date="2015-10" db="EMBL/GenBank/DDBJ databases">
        <authorList>
            <person name="Crossman L.C."/>
        </authorList>
    </citation>
    <scope>NUCLEOTIDE SEQUENCE [LARGE SCALE GENOMIC DNA]</scope>
    <source>
        <strain evidence="8">20-2</strain>
    </source>
</reference>
<evidence type="ECO:0000313" key="1">
    <source>
        <dbReference type="EMBL" id="CUR40246.1"/>
    </source>
</evidence>
<evidence type="ECO:0000313" key="4">
    <source>
        <dbReference type="EMBL" id="OTA90475.1"/>
    </source>
</evidence>
<dbReference type="RefSeq" id="WP_086120770.1">
    <property type="nucleotide sequence ID" value="NZ_CP059275.1"/>
</dbReference>
<dbReference type="InterPro" id="IPR007337">
    <property type="entry name" value="RelB/DinJ"/>
</dbReference>
<evidence type="ECO:0000313" key="5">
    <source>
        <dbReference type="EMBL" id="QLQ61642.1"/>
    </source>
</evidence>
<accession>A0A0U5K0U0</accession>
<dbReference type="EMBL" id="MIMV01000091">
    <property type="protein sequence ID" value="OTA90475.1"/>
    <property type="molecule type" value="Genomic_DNA"/>
</dbReference>
<evidence type="ECO:0000313" key="3">
    <source>
        <dbReference type="EMBL" id="OTA89670.1"/>
    </source>
</evidence>
<dbReference type="EMBL" id="MIMU01000005">
    <property type="protein sequence ID" value="OTA89670.1"/>
    <property type="molecule type" value="Genomic_DNA"/>
</dbReference>
<sequence length="96" mass="10797">METTPTTIRLDDNLKKELNKELKSMGLSINGYFNLAARQLVIQKKVPFEVLAESDEPTETTKKAIVTAQAKELGIIPDDSPSFNNVDELKNYLDKE</sequence>
<dbReference type="GO" id="GO:0006355">
    <property type="term" value="P:regulation of DNA-templated transcription"/>
    <property type="evidence" value="ECO:0007669"/>
    <property type="project" value="InterPro"/>
</dbReference>
<evidence type="ECO:0000313" key="9">
    <source>
        <dbReference type="Proteomes" id="UP000510868"/>
    </source>
</evidence>
<evidence type="ECO:0000313" key="6">
    <source>
        <dbReference type="Proteomes" id="UP000194219"/>
    </source>
</evidence>
<organism evidence="2">
    <name type="scientific">Limosilactobacillus reuteri</name>
    <name type="common">Lactobacillus reuteri</name>
    <dbReference type="NCBI Taxonomy" id="1598"/>
    <lineage>
        <taxon>Bacteria</taxon>
        <taxon>Bacillati</taxon>
        <taxon>Bacillota</taxon>
        <taxon>Bacilli</taxon>
        <taxon>Lactobacillales</taxon>
        <taxon>Lactobacillaceae</taxon>
        <taxon>Limosilactobacillus</taxon>
    </lineage>
</organism>
<proteinExistence type="predicted"/>
<dbReference type="EMBL" id="LN887804">
    <property type="protein sequence ID" value="CUR43785.1"/>
    <property type="molecule type" value="Genomic_DNA"/>
</dbReference>
<dbReference type="Proteomes" id="UP000194219">
    <property type="component" value="Unassembled WGS sequence"/>
</dbReference>
<name>A0A0U5K0U0_LIMRT</name>
<reference evidence="2" key="1">
    <citation type="submission" date="2015-10" db="EMBL/GenBank/DDBJ databases">
        <authorList>
            <person name="Gilbert D.G."/>
        </authorList>
    </citation>
    <scope>NUCLEOTIDE SEQUENCE</scope>
    <source>
        <strain evidence="1">20-2</strain>
        <strain evidence="2">Lp167-67</strain>
    </source>
</reference>
<dbReference type="InterPro" id="IPR013321">
    <property type="entry name" value="Arc_rbn_hlx_hlx"/>
</dbReference>
<dbReference type="Proteomes" id="UP000510868">
    <property type="component" value="Chromosome"/>
</dbReference>
<dbReference type="AlphaFoldDB" id="A0A0U5K0U0"/>
<dbReference type="Gene3D" id="1.10.1220.10">
    <property type="entry name" value="Met repressor-like"/>
    <property type="match status" value="1"/>
</dbReference>
<reference evidence="4 6" key="4">
    <citation type="submission" date="2016-09" db="EMBL/GenBank/DDBJ databases">
        <title>Lactobacillus reuteri KLR3006, genome sequencing and assembly.</title>
        <authorList>
            <person name="Lee J.-Y."/>
            <person name="Kim E.B."/>
            <person name="Choi Y.-J."/>
        </authorList>
    </citation>
    <scope>NUCLEOTIDE SEQUENCE [LARGE SCALE GENOMIC DNA]</scope>
    <source>
        <strain evidence="4 6">KLR3006</strain>
    </source>
</reference>
<dbReference type="Pfam" id="PF04221">
    <property type="entry name" value="RelB"/>
    <property type="match status" value="1"/>
</dbReference>
<dbReference type="Proteomes" id="UP000235484">
    <property type="component" value="Unassembled WGS sequence"/>
</dbReference>
<reference evidence="3 7" key="3">
    <citation type="submission" date="2016-09" db="EMBL/GenBank/DDBJ databases">
        <title>Lactobacillus reuteri KLR3005, genome sequencing and assembly.</title>
        <authorList>
            <person name="Lee J.-Y."/>
            <person name="Kim E.B."/>
            <person name="Choi Y.-J."/>
        </authorList>
    </citation>
    <scope>NUCLEOTIDE SEQUENCE [LARGE SCALE GENOMIC DNA]</scope>
    <source>
        <strain evidence="3 7">KLR3005</strain>
    </source>
</reference>
<reference evidence="5 9" key="5">
    <citation type="submission" date="2020-07" db="EMBL/GenBank/DDBJ databases">
        <title>Genome sequence of Lactobacillus reuteri CNEI-KCA3 isolated from the faeces of a reared-broiler chicken, South-East Nigeria, reveals presence of CRISPR arrays.</title>
        <authorList>
            <person name="Anukam K.C."/>
            <person name="Ibezim C.N."/>
            <person name="BeecK W.V."/>
            <person name="Allonsius C."/>
            <person name="Broek M.D."/>
            <person name="Tuyaerts I."/>
            <person name="Attama A."/>
            <person name="Esimone C.O."/>
            <person name="Lebeer S."/>
        </authorList>
    </citation>
    <scope>NUCLEOTIDE SEQUENCE [LARGE SCALE GENOMIC DNA]</scope>
    <source>
        <strain evidence="5 9">CNEI-KCA3</strain>
    </source>
</reference>
<dbReference type="EMBL" id="LN887526">
    <property type="protein sequence ID" value="CUR40246.1"/>
    <property type="molecule type" value="Genomic_DNA"/>
</dbReference>
<evidence type="ECO:0000313" key="2">
    <source>
        <dbReference type="EMBL" id="CUR43785.1"/>
    </source>
</evidence>
<gene>
    <name evidence="3" type="ORF">BHL82_10655</name>
    <name evidence="4" type="ORF">BHL83_11605</name>
    <name evidence="5" type="ORF">HHK02_11045</name>
    <name evidence="1" type="ORF">LRLP16767_LR202_00303</name>
    <name evidence="2" type="ORF">LRLP16767_LRLP167_01584</name>
</gene>
<dbReference type="EMBL" id="CP059275">
    <property type="protein sequence ID" value="QLQ61642.1"/>
    <property type="molecule type" value="Genomic_DNA"/>
</dbReference>
<evidence type="ECO:0000313" key="7">
    <source>
        <dbReference type="Proteomes" id="UP000194286"/>
    </source>
</evidence>
<evidence type="ECO:0000313" key="8">
    <source>
        <dbReference type="Proteomes" id="UP000235484"/>
    </source>
</evidence>